<organism evidence="1">
    <name type="scientific">mine drainage metagenome</name>
    <dbReference type="NCBI Taxonomy" id="410659"/>
    <lineage>
        <taxon>unclassified sequences</taxon>
        <taxon>metagenomes</taxon>
        <taxon>ecological metagenomes</taxon>
    </lineage>
</organism>
<evidence type="ECO:0000313" key="1">
    <source>
        <dbReference type="EMBL" id="EQD62823.1"/>
    </source>
</evidence>
<dbReference type="SUPFAM" id="SSF49503">
    <property type="entry name" value="Cupredoxins"/>
    <property type="match status" value="1"/>
</dbReference>
<dbReference type="EMBL" id="AUZX01006702">
    <property type="protein sequence ID" value="EQD62823.1"/>
    <property type="molecule type" value="Genomic_DNA"/>
</dbReference>
<accession>T1B2K4</accession>
<comment type="caution">
    <text evidence="1">The sequence shown here is derived from an EMBL/GenBank/DDBJ whole genome shotgun (WGS) entry which is preliminary data.</text>
</comment>
<name>T1B2K4_9ZZZZ</name>
<reference evidence="1" key="2">
    <citation type="journal article" date="2014" name="ISME J.">
        <title>Microbial stratification in low pH oxic and suboxic macroscopic growths along an acid mine drainage.</title>
        <authorList>
            <person name="Mendez-Garcia C."/>
            <person name="Mesa V."/>
            <person name="Sprenger R.R."/>
            <person name="Richter M."/>
            <person name="Diez M.S."/>
            <person name="Solano J."/>
            <person name="Bargiela R."/>
            <person name="Golyshina O.V."/>
            <person name="Manteca A."/>
            <person name="Ramos J.L."/>
            <person name="Gallego J.R."/>
            <person name="Llorente I."/>
            <person name="Martins Dos Santos V.A."/>
            <person name="Jensen O.N."/>
            <person name="Pelaez A.I."/>
            <person name="Sanchez J."/>
            <person name="Ferrer M."/>
        </authorList>
    </citation>
    <scope>NUCLEOTIDE SEQUENCE</scope>
</reference>
<protein>
    <submittedName>
        <fullName evidence="1">Uncharacterized protein</fullName>
    </submittedName>
</protein>
<feature type="non-terminal residue" evidence="1">
    <location>
        <position position="1"/>
    </location>
</feature>
<sequence>APGASTPTTAPAHLYLAIVINPENGMPQYTPANFTVPTGLVVVTINDTDSPMNWSGCLCRVQGTVHGVEYLNQTPYALFPSTNVAHTFTVPALGLNVPSPGQSVVTFTLDLLNPGEFTWFCMAPCGSHGATGAPMGTPGYMTGTMTVAGA</sequence>
<gene>
    <name evidence="1" type="ORF">B1A_09406</name>
</gene>
<dbReference type="InterPro" id="IPR008972">
    <property type="entry name" value="Cupredoxin"/>
</dbReference>
<dbReference type="Gene3D" id="2.60.40.420">
    <property type="entry name" value="Cupredoxins - blue copper proteins"/>
    <property type="match status" value="1"/>
</dbReference>
<reference evidence="1" key="1">
    <citation type="submission" date="2013-08" db="EMBL/GenBank/DDBJ databases">
        <authorList>
            <person name="Mendez C."/>
            <person name="Richter M."/>
            <person name="Ferrer M."/>
            <person name="Sanchez J."/>
        </authorList>
    </citation>
    <scope>NUCLEOTIDE SEQUENCE</scope>
</reference>
<proteinExistence type="predicted"/>
<dbReference type="AlphaFoldDB" id="T1B2K4"/>